<accession>A0A1X7T1B7</accession>
<name>A0A1X7T1B7_AMPQE</name>
<proteinExistence type="predicted"/>
<evidence type="ECO:0000256" key="5">
    <source>
        <dbReference type="ARBA" id="ARBA00022801"/>
    </source>
</evidence>
<feature type="domain" description="Reverse transcriptase RNase H-like" evidence="7">
    <location>
        <begin position="69"/>
        <end position="173"/>
    </location>
</feature>
<dbReference type="InterPro" id="IPR043502">
    <property type="entry name" value="DNA/RNA_pol_sf"/>
</dbReference>
<dbReference type="InParanoid" id="A0A1X7T1B7"/>
<protein>
    <recommendedName>
        <fullName evidence="7">Reverse transcriptase RNase H-like domain-containing protein</fullName>
    </recommendedName>
</protein>
<dbReference type="STRING" id="400682.A0A1X7T1B7"/>
<dbReference type="InterPro" id="IPR043128">
    <property type="entry name" value="Rev_trsase/Diguanyl_cyclase"/>
</dbReference>
<dbReference type="EnsemblMetazoa" id="Aqu2.1.08126_001">
    <property type="protein sequence ID" value="Aqu2.1.08126_001"/>
    <property type="gene ID" value="Aqu2.1.08126"/>
</dbReference>
<dbReference type="Gene3D" id="3.30.70.270">
    <property type="match status" value="1"/>
</dbReference>
<reference evidence="8" key="1">
    <citation type="submission" date="2017-05" db="UniProtKB">
        <authorList>
            <consortium name="EnsemblMetazoa"/>
        </authorList>
    </citation>
    <scope>IDENTIFICATION</scope>
</reference>
<evidence type="ECO:0000256" key="3">
    <source>
        <dbReference type="ARBA" id="ARBA00022722"/>
    </source>
</evidence>
<keyword evidence="1" id="KW-0808">Transferase</keyword>
<dbReference type="FunFam" id="3.30.70.270:FF:000020">
    <property type="entry name" value="Transposon Tf2-6 polyprotein-like Protein"/>
    <property type="match status" value="1"/>
</dbReference>
<evidence type="ECO:0000256" key="4">
    <source>
        <dbReference type="ARBA" id="ARBA00022759"/>
    </source>
</evidence>
<keyword evidence="3" id="KW-0540">Nuclease</keyword>
<keyword evidence="5" id="KW-0378">Hydrolase</keyword>
<dbReference type="GO" id="GO:0003824">
    <property type="term" value="F:catalytic activity"/>
    <property type="evidence" value="ECO:0007669"/>
    <property type="project" value="UniProtKB-KW"/>
</dbReference>
<dbReference type="OMA" id="TEMQNDA"/>
<dbReference type="InterPro" id="IPR050951">
    <property type="entry name" value="Retrovirus_Pol_polyprotein"/>
</dbReference>
<dbReference type="SUPFAM" id="SSF56672">
    <property type="entry name" value="DNA/RNA polymerases"/>
    <property type="match status" value="1"/>
</dbReference>
<evidence type="ECO:0000256" key="1">
    <source>
        <dbReference type="ARBA" id="ARBA00022679"/>
    </source>
</evidence>
<evidence type="ECO:0000313" key="8">
    <source>
        <dbReference type="EnsemblMetazoa" id="Aqu2.1.08126_001"/>
    </source>
</evidence>
<keyword evidence="2" id="KW-0548">Nucleotidyltransferase</keyword>
<organism evidence="8">
    <name type="scientific">Amphimedon queenslandica</name>
    <name type="common">Sponge</name>
    <dbReference type="NCBI Taxonomy" id="400682"/>
    <lineage>
        <taxon>Eukaryota</taxon>
        <taxon>Metazoa</taxon>
        <taxon>Porifera</taxon>
        <taxon>Demospongiae</taxon>
        <taxon>Heteroscleromorpha</taxon>
        <taxon>Haplosclerida</taxon>
        <taxon>Niphatidae</taxon>
        <taxon>Amphimedon</taxon>
    </lineage>
</organism>
<keyword evidence="4" id="KW-0255">Endonuclease</keyword>
<evidence type="ECO:0000256" key="2">
    <source>
        <dbReference type="ARBA" id="ARBA00022695"/>
    </source>
</evidence>
<dbReference type="eggNOG" id="KOG0017">
    <property type="taxonomic scope" value="Eukaryota"/>
</dbReference>
<evidence type="ECO:0000259" key="7">
    <source>
        <dbReference type="Pfam" id="PF17917"/>
    </source>
</evidence>
<sequence>MPTNVTELKSFLGLLNYHKFLPDLATLPAPLHQLLRKDTKWIWTEMQNDAFKKAKSLLHSDSLLVHYDEQKLLIIACDASSYGLAAVPSHCIDDGCEPLLPEIYHQLRKNIASMRKKHQLSYAIRKFHDYIDGCKFIIYSDHNPLQYLLNQSKHIAQLSSSWIQQWAIALSAYNYIIKHKPGSQLSHASALNRLRLPDQPSKVPMPQDVVLVLNHNSDTIIC</sequence>
<dbReference type="PANTHER" id="PTHR37984">
    <property type="entry name" value="PROTEIN CBG26694"/>
    <property type="match status" value="1"/>
</dbReference>
<dbReference type="Pfam" id="PF17917">
    <property type="entry name" value="RT_RNaseH"/>
    <property type="match status" value="1"/>
</dbReference>
<dbReference type="AlphaFoldDB" id="A0A1X7T1B7"/>
<dbReference type="InterPro" id="IPR041373">
    <property type="entry name" value="RT_RNaseH"/>
</dbReference>
<dbReference type="PANTHER" id="PTHR37984:SF5">
    <property type="entry name" value="PROTEIN NYNRIN-LIKE"/>
    <property type="match status" value="1"/>
</dbReference>
<evidence type="ECO:0000256" key="6">
    <source>
        <dbReference type="ARBA" id="ARBA00022918"/>
    </source>
</evidence>
<keyword evidence="6" id="KW-0695">RNA-directed DNA polymerase</keyword>